<dbReference type="EMBL" id="ON529858">
    <property type="protein sequence ID" value="UTC29690.1"/>
    <property type="molecule type" value="Genomic_DNA"/>
</dbReference>
<protein>
    <submittedName>
        <fullName evidence="1">Uncharacterized protein</fullName>
    </submittedName>
</protein>
<evidence type="ECO:0000313" key="2">
    <source>
        <dbReference type="Proteomes" id="UP001057427"/>
    </source>
</evidence>
<reference evidence="1" key="1">
    <citation type="submission" date="2022-05" db="EMBL/GenBank/DDBJ databases">
        <authorList>
            <person name="Friedrich I."/>
            <person name="Poehlein A."/>
            <person name="Schneider D."/>
            <person name="Hertel R."/>
            <person name="Daniel R."/>
        </authorList>
    </citation>
    <scope>NUCLEOTIDE SEQUENCE</scope>
</reference>
<dbReference type="Proteomes" id="UP001057427">
    <property type="component" value="Segment"/>
</dbReference>
<organism evidence="1 2">
    <name type="scientific">Brevundimonas phage vB_BgoS-Bajun</name>
    <dbReference type="NCBI Taxonomy" id="2948594"/>
    <lineage>
        <taxon>Viruses</taxon>
        <taxon>Duplodnaviria</taxon>
        <taxon>Heunggongvirae</taxon>
        <taxon>Uroviricota</taxon>
        <taxon>Caudoviricetes</taxon>
        <taxon>Dolichocephalovirinae</taxon>
    </lineage>
</organism>
<accession>A0A9E7SU18</accession>
<sequence>MGWFKGQQPFCRNCGKPIKKKTHSIFFGQSARSDEFSTCRPEKPKSKDEVKRLVNEQVISVSWFRHGSDPYIVGANTWDGETYVDDLFCTVRCGEAFGRVCASQQNLAMPAYHAAIAQKETP</sequence>
<keyword evidence="2" id="KW-1185">Reference proteome</keyword>
<proteinExistence type="predicted"/>
<gene>
    <name evidence="1" type="ORF">BAJUN_00600</name>
</gene>
<name>A0A9E7SU18_9CAUD</name>
<evidence type="ECO:0000313" key="1">
    <source>
        <dbReference type="EMBL" id="UTC29690.1"/>
    </source>
</evidence>